<dbReference type="AlphaFoldDB" id="A0AAV8XLZ4"/>
<accession>A0AAV8XLZ4</accession>
<gene>
    <name evidence="1" type="ORF">NQ318_007678</name>
</gene>
<protein>
    <submittedName>
        <fullName evidence="1">Uncharacterized protein</fullName>
    </submittedName>
</protein>
<dbReference type="EMBL" id="JAPWTK010000511">
    <property type="protein sequence ID" value="KAJ8939047.1"/>
    <property type="molecule type" value="Genomic_DNA"/>
</dbReference>
<comment type="caution">
    <text evidence="1">The sequence shown here is derived from an EMBL/GenBank/DDBJ whole genome shotgun (WGS) entry which is preliminary data.</text>
</comment>
<reference evidence="1" key="1">
    <citation type="journal article" date="2023" name="Insect Mol. Biol.">
        <title>Genome sequencing provides insights into the evolution of gene families encoding plant cell wall-degrading enzymes in longhorned beetles.</title>
        <authorList>
            <person name="Shin N.R."/>
            <person name="Okamura Y."/>
            <person name="Kirsch R."/>
            <person name="Pauchet Y."/>
        </authorList>
    </citation>
    <scope>NUCLEOTIDE SEQUENCE</scope>
    <source>
        <strain evidence="1">AMC_N1</strain>
    </source>
</reference>
<organism evidence="1 2">
    <name type="scientific">Aromia moschata</name>
    <dbReference type="NCBI Taxonomy" id="1265417"/>
    <lineage>
        <taxon>Eukaryota</taxon>
        <taxon>Metazoa</taxon>
        <taxon>Ecdysozoa</taxon>
        <taxon>Arthropoda</taxon>
        <taxon>Hexapoda</taxon>
        <taxon>Insecta</taxon>
        <taxon>Pterygota</taxon>
        <taxon>Neoptera</taxon>
        <taxon>Endopterygota</taxon>
        <taxon>Coleoptera</taxon>
        <taxon>Polyphaga</taxon>
        <taxon>Cucujiformia</taxon>
        <taxon>Chrysomeloidea</taxon>
        <taxon>Cerambycidae</taxon>
        <taxon>Cerambycinae</taxon>
        <taxon>Callichromatini</taxon>
        <taxon>Aromia</taxon>
    </lineage>
</organism>
<proteinExistence type="predicted"/>
<dbReference type="Proteomes" id="UP001162162">
    <property type="component" value="Unassembled WGS sequence"/>
</dbReference>
<evidence type="ECO:0000313" key="1">
    <source>
        <dbReference type="EMBL" id="KAJ8939047.1"/>
    </source>
</evidence>
<sequence length="134" mass="14768">MDDTTDVNVVIGGLDEAKAMEEHLIASRTFKTLAGIKKTRTKETELVRYLGIKSVRLQEAVNSNVLESRDEQRNQSTQLFTAPLKADIFEPVALYSVKSEFGLLSSRLLGGHADSVKPNSDLRVSLYNTAIIGD</sequence>
<keyword evidence="2" id="KW-1185">Reference proteome</keyword>
<evidence type="ECO:0000313" key="2">
    <source>
        <dbReference type="Proteomes" id="UP001162162"/>
    </source>
</evidence>
<name>A0AAV8XLZ4_9CUCU</name>